<sequence>MSSPRGACRLPCHSTCGPTAPWPHWLSRSLPQTPRCCRHKAGLSCYTRTLGTRRTHLALTTRRQRSPLFLVNDLESVVLGNSTAGAILAAISAEAVNGDIHMADRTTALSDTDIAKDKTLGDTKFVVGCCDST</sequence>
<evidence type="ECO:0000313" key="2">
    <source>
        <dbReference type="Proteomes" id="UP001230504"/>
    </source>
</evidence>
<organism evidence="1 2">
    <name type="scientific">Colletotrichum navitas</name>
    <dbReference type="NCBI Taxonomy" id="681940"/>
    <lineage>
        <taxon>Eukaryota</taxon>
        <taxon>Fungi</taxon>
        <taxon>Dikarya</taxon>
        <taxon>Ascomycota</taxon>
        <taxon>Pezizomycotina</taxon>
        <taxon>Sordariomycetes</taxon>
        <taxon>Hypocreomycetidae</taxon>
        <taxon>Glomerellales</taxon>
        <taxon>Glomerellaceae</taxon>
        <taxon>Colletotrichum</taxon>
        <taxon>Colletotrichum graminicola species complex</taxon>
    </lineage>
</organism>
<dbReference type="EMBL" id="JAHLJV010000032">
    <property type="protein sequence ID" value="KAK1590289.1"/>
    <property type="molecule type" value="Genomic_DNA"/>
</dbReference>
<name>A0AAD8PZ89_9PEZI</name>
<accession>A0AAD8PZ89</accession>
<gene>
    <name evidence="1" type="ORF">LY79DRAFT_554933</name>
</gene>
<comment type="caution">
    <text evidence="1">The sequence shown here is derived from an EMBL/GenBank/DDBJ whole genome shotgun (WGS) entry which is preliminary data.</text>
</comment>
<dbReference type="Proteomes" id="UP001230504">
    <property type="component" value="Unassembled WGS sequence"/>
</dbReference>
<dbReference type="GeneID" id="85442129"/>
<keyword evidence="2" id="KW-1185">Reference proteome</keyword>
<dbReference type="AlphaFoldDB" id="A0AAD8PZ89"/>
<evidence type="ECO:0000313" key="1">
    <source>
        <dbReference type="EMBL" id="KAK1590289.1"/>
    </source>
</evidence>
<reference evidence="1" key="1">
    <citation type="submission" date="2021-06" db="EMBL/GenBank/DDBJ databases">
        <title>Comparative genomics, transcriptomics and evolutionary studies reveal genomic signatures of adaptation to plant cell wall in hemibiotrophic fungi.</title>
        <authorList>
            <consortium name="DOE Joint Genome Institute"/>
            <person name="Baroncelli R."/>
            <person name="Diaz J.F."/>
            <person name="Benocci T."/>
            <person name="Peng M."/>
            <person name="Battaglia E."/>
            <person name="Haridas S."/>
            <person name="Andreopoulos W."/>
            <person name="Labutti K."/>
            <person name="Pangilinan J."/>
            <person name="Floch G.L."/>
            <person name="Makela M.R."/>
            <person name="Henrissat B."/>
            <person name="Grigoriev I.V."/>
            <person name="Crouch J.A."/>
            <person name="De Vries R.P."/>
            <person name="Sukno S.A."/>
            <person name="Thon M.R."/>
        </authorList>
    </citation>
    <scope>NUCLEOTIDE SEQUENCE</scope>
    <source>
        <strain evidence="1">CBS 125086</strain>
    </source>
</reference>
<proteinExistence type="predicted"/>
<protein>
    <submittedName>
        <fullName evidence="1">Uncharacterized protein</fullName>
    </submittedName>
</protein>
<dbReference type="RefSeq" id="XP_060413783.1">
    <property type="nucleotide sequence ID" value="XM_060557889.1"/>
</dbReference>